<comment type="subunit">
    <text evidence="7">Component of the 19S proteasome regulatory particle complex. The 26S proteasome consists of a 20S core particle (CP) and two 19S regulatory subunits (RP). The regulatory particle is made of a lid composed of 9 subunits including PSMD12, a base containing 6 ATPases and few additional components. Interacts with ERCC6.</text>
</comment>
<dbReference type="InterPro" id="IPR040134">
    <property type="entry name" value="PSMD12/CSN4"/>
</dbReference>
<dbReference type="GO" id="GO:0008541">
    <property type="term" value="C:proteasome regulatory particle, lid subcomplex"/>
    <property type="evidence" value="ECO:0007669"/>
    <property type="project" value="TreeGrafter"/>
</dbReference>
<evidence type="ECO:0000256" key="1">
    <source>
        <dbReference type="ARBA" id="ARBA00002362"/>
    </source>
</evidence>
<dbReference type="PANTHER" id="PTHR10855">
    <property type="entry name" value="26S PROTEASOME NON-ATPASE REGULATORY SUBUNIT 12/COP9 SIGNALOSOME COMPLEX SUBUNIT 4"/>
    <property type="match status" value="1"/>
</dbReference>
<sequence>MSEERSERSDGKIVKMEIDYSSTVDQRLPECEKMAKEGKLQEAIESLLSLEKQTRTASDMVSTSRILVAVVQMCYEAKDWDALNENIMLLTKRRSQLKQAVAKMVQECYKYVDAVTDLTIKLRLIDTLRTVTAGKIWKAIKEVEYDHKQMRLCIAVKDYIRTQIISKKINTKFFQEEGTEELKLKYYNLMIQVDQHEGSYLSICKHYRAIYDTPCILEDSSKWQQALKSVVLYVILSPYDNEQSDLVHRISGDKKLEEIPKYKDLLKQFTTMELMRWASLVEDYGKELREGSPNSPATDVFSYTEEGEKRWKDLKNRVVEHNIRIMAKYYTRITMKRMANLLDLSVDESEEFLSSLVVNKTIYAKVDRLAGIINFQRPKDPNDLLNDWSHKLNSLMSLVNKTTHLIAKEEMIHNLQ</sequence>
<dbReference type="PANTHER" id="PTHR10855:SF1">
    <property type="entry name" value="26S PROTEASOME NON-ATPASE REGULATORY SUBUNIT 12"/>
    <property type="match status" value="1"/>
</dbReference>
<dbReference type="Pfam" id="PF22241">
    <property type="entry name" value="PSMD12-CSN4_N"/>
    <property type="match status" value="2"/>
</dbReference>
<comment type="similarity">
    <text evidence="2">Belongs to the proteasome subunit p55 family.</text>
</comment>
<accession>A0A668RMW3</accession>
<dbReference type="InterPro" id="IPR036388">
    <property type="entry name" value="WH-like_DNA-bd_sf"/>
</dbReference>
<reference evidence="11" key="2">
    <citation type="submission" date="2025-09" db="UniProtKB">
        <authorList>
            <consortium name="Ensembl"/>
        </authorList>
    </citation>
    <scope>IDENTIFICATION</scope>
</reference>
<evidence type="ECO:0000256" key="4">
    <source>
        <dbReference type="ARBA" id="ARBA00022843"/>
    </source>
</evidence>
<keyword evidence="3" id="KW-1017">Isopeptide bond</keyword>
<dbReference type="Pfam" id="PF01399">
    <property type="entry name" value="PCI"/>
    <property type="match status" value="1"/>
</dbReference>
<dbReference type="FunFam" id="1.10.10.10:FF:000159">
    <property type="entry name" value="26S proteasome non-ATPase regulatory subunit 12"/>
    <property type="match status" value="1"/>
</dbReference>
<evidence type="ECO:0000256" key="9">
    <source>
        <dbReference type="ARBA" id="ARBA00075108"/>
    </source>
</evidence>
<reference evidence="11" key="1">
    <citation type="submission" date="2025-08" db="UniProtKB">
        <authorList>
            <consortium name="Ensembl"/>
        </authorList>
    </citation>
    <scope>IDENTIFICATION</scope>
</reference>
<dbReference type="Pfam" id="PF18098">
    <property type="entry name" value="RPN5_C"/>
    <property type="match status" value="1"/>
</dbReference>
<evidence type="ECO:0000313" key="12">
    <source>
        <dbReference type="Proteomes" id="UP000472276"/>
    </source>
</evidence>
<dbReference type="InterPro" id="IPR054559">
    <property type="entry name" value="PSMD12-CSN4-like_N"/>
</dbReference>
<organism evidence="11 12">
    <name type="scientific">Oreochromis aureus</name>
    <name type="common">Israeli tilapia</name>
    <name type="synonym">Chromis aureus</name>
    <dbReference type="NCBI Taxonomy" id="47969"/>
    <lineage>
        <taxon>Eukaryota</taxon>
        <taxon>Metazoa</taxon>
        <taxon>Chordata</taxon>
        <taxon>Craniata</taxon>
        <taxon>Vertebrata</taxon>
        <taxon>Euteleostomi</taxon>
        <taxon>Actinopterygii</taxon>
        <taxon>Neopterygii</taxon>
        <taxon>Teleostei</taxon>
        <taxon>Neoteleostei</taxon>
        <taxon>Acanthomorphata</taxon>
        <taxon>Ovalentaria</taxon>
        <taxon>Cichlomorphae</taxon>
        <taxon>Cichliformes</taxon>
        <taxon>Cichlidae</taxon>
        <taxon>African cichlids</taxon>
        <taxon>Pseudocrenilabrinae</taxon>
        <taxon>Oreochromini</taxon>
        <taxon>Oreochromis</taxon>
    </lineage>
</organism>
<keyword evidence="12" id="KW-1185">Reference proteome</keyword>
<dbReference type="InterPro" id="IPR036390">
    <property type="entry name" value="WH_DNA-bd_sf"/>
</dbReference>
<dbReference type="Proteomes" id="UP000472276">
    <property type="component" value="Unassembled WGS sequence"/>
</dbReference>
<evidence type="ECO:0000256" key="3">
    <source>
        <dbReference type="ARBA" id="ARBA00022499"/>
    </source>
</evidence>
<dbReference type="Gene3D" id="1.10.10.10">
    <property type="entry name" value="Winged helix-like DNA-binding domain superfamily/Winged helix DNA-binding domain"/>
    <property type="match status" value="1"/>
</dbReference>
<comment type="function">
    <text evidence="1">Component of the 26S proteasome, a multiprotein complex involved in the ATP-dependent degradation of ubiquitinated proteins. This complex plays a key role in the maintenance of protein homeostasis by removing misfolded or damaged proteins, which could impair cellular functions, and by removing proteins whose functions are no longer required. Therefore, the proteasome participates in numerous cellular processes, including cell cycle progression, apoptosis, or DNA damage repair.</text>
</comment>
<dbReference type="AlphaFoldDB" id="A0A668RMW3"/>
<proteinExistence type="inferred from homology"/>
<dbReference type="SUPFAM" id="SSF46785">
    <property type="entry name" value="Winged helix' DNA-binding domain"/>
    <property type="match status" value="1"/>
</dbReference>
<gene>
    <name evidence="11" type="primary">PSMD12</name>
</gene>
<protein>
    <recommendedName>
        <fullName evidence="8">26S proteasome non-ATPase regulatory subunit 12</fullName>
    </recommendedName>
    <alternativeName>
        <fullName evidence="9">26S proteasome regulatory subunit RPN5</fullName>
    </alternativeName>
</protein>
<name>A0A668RMW3_OREAU</name>
<dbReference type="InterPro" id="IPR000717">
    <property type="entry name" value="PCI_dom"/>
</dbReference>
<keyword evidence="4" id="KW-0832">Ubl conjugation</keyword>
<evidence type="ECO:0000256" key="5">
    <source>
        <dbReference type="ARBA" id="ARBA00022942"/>
    </source>
</evidence>
<evidence type="ECO:0000256" key="6">
    <source>
        <dbReference type="ARBA" id="ARBA00022990"/>
    </source>
</evidence>
<feature type="domain" description="PCI" evidence="10">
    <location>
        <begin position="202"/>
        <end position="380"/>
    </location>
</feature>
<evidence type="ECO:0000313" key="11">
    <source>
        <dbReference type="Ensembl" id="ENSOABP00000005707.2"/>
    </source>
</evidence>
<dbReference type="GO" id="GO:0005737">
    <property type="term" value="C:cytoplasm"/>
    <property type="evidence" value="ECO:0007669"/>
    <property type="project" value="TreeGrafter"/>
</dbReference>
<evidence type="ECO:0000256" key="2">
    <source>
        <dbReference type="ARBA" id="ARBA00006397"/>
    </source>
</evidence>
<keyword evidence="6" id="KW-0007">Acetylation</keyword>
<evidence type="ECO:0000259" key="10">
    <source>
        <dbReference type="PROSITE" id="PS50250"/>
    </source>
</evidence>
<dbReference type="SMART" id="SM00088">
    <property type="entry name" value="PINT"/>
    <property type="match status" value="1"/>
</dbReference>
<dbReference type="InterPro" id="IPR040896">
    <property type="entry name" value="RPN5_C"/>
</dbReference>
<evidence type="ECO:0000256" key="8">
    <source>
        <dbReference type="ARBA" id="ARBA00068189"/>
    </source>
</evidence>
<keyword evidence="5" id="KW-0647">Proteasome</keyword>
<dbReference type="PROSITE" id="PS50250">
    <property type="entry name" value="PCI"/>
    <property type="match status" value="1"/>
</dbReference>
<evidence type="ECO:0000256" key="7">
    <source>
        <dbReference type="ARBA" id="ARBA00065326"/>
    </source>
</evidence>
<dbReference type="Ensembl" id="ENSOABT00000005915.2">
    <property type="protein sequence ID" value="ENSOABP00000005707.2"/>
    <property type="gene ID" value="ENSOABG00000003065.2"/>
</dbReference>